<feature type="domain" description="ABC transmembrane type-2" evidence="10">
    <location>
        <begin position="79"/>
        <end position="318"/>
    </location>
</feature>
<keyword evidence="12" id="KW-1185">Reference proteome</keyword>
<evidence type="ECO:0000256" key="3">
    <source>
        <dbReference type="ARBA" id="ARBA00022448"/>
    </source>
</evidence>
<gene>
    <name evidence="11" type="ORF">GCM10023196_073570</name>
</gene>
<evidence type="ECO:0000256" key="6">
    <source>
        <dbReference type="ARBA" id="ARBA00022692"/>
    </source>
</evidence>
<feature type="transmembrane region" description="Helical" evidence="9">
    <location>
        <begin position="188"/>
        <end position="212"/>
    </location>
</feature>
<evidence type="ECO:0000313" key="11">
    <source>
        <dbReference type="EMBL" id="GAA4633955.1"/>
    </source>
</evidence>
<feature type="transmembrane region" description="Helical" evidence="9">
    <location>
        <begin position="158"/>
        <end position="182"/>
    </location>
</feature>
<accession>A0ABP8UKL3</accession>
<evidence type="ECO:0000256" key="2">
    <source>
        <dbReference type="ARBA" id="ARBA00007783"/>
    </source>
</evidence>
<keyword evidence="8 9" id="KW-0472">Membrane</keyword>
<keyword evidence="6 9" id="KW-0812">Transmembrane</keyword>
<keyword evidence="5" id="KW-0997">Cell inner membrane</keyword>
<keyword evidence="7 9" id="KW-1133">Transmembrane helix</keyword>
<sequence length="325" mass="36798">MSHPERLGASGGGQVSAIAEPPHINGNPSLAEFAARNGLKQSAARPPIGKYIRQVWQRRHFIWAFASAKNISMYTESRLGQVWQVLTPLLNAGVYYLIFGLLLNTSRNLPHNTFIPFLVTGVFVFTFTQRSVNSGAKSVGDNLSLIRALHFPRASLPLAYTIIELQQLLVSMGVLFVIVLAFGEPLTWRWLLLVPVLIMQLLFNVGISLVLARVGAFNRDISQLLPFILRTWLYFSGIIYSLSALKKSPRLAHHPWIGHVLEANPGYIFPELMRYSLLDTYRGYVKHKLHEQTIHLWGYAAGWAVVMFVVGFWFFYRAEERYGRG</sequence>
<feature type="transmembrane region" description="Helical" evidence="9">
    <location>
        <begin position="82"/>
        <end position="103"/>
    </location>
</feature>
<feature type="transmembrane region" description="Helical" evidence="9">
    <location>
        <begin position="296"/>
        <end position="316"/>
    </location>
</feature>
<feature type="transmembrane region" description="Helical" evidence="9">
    <location>
        <begin position="224"/>
        <end position="245"/>
    </location>
</feature>
<dbReference type="Proteomes" id="UP001501442">
    <property type="component" value="Unassembled WGS sequence"/>
</dbReference>
<evidence type="ECO:0000259" key="10">
    <source>
        <dbReference type="PROSITE" id="PS51012"/>
    </source>
</evidence>
<dbReference type="EMBL" id="BAABHK010000013">
    <property type="protein sequence ID" value="GAA4633955.1"/>
    <property type="molecule type" value="Genomic_DNA"/>
</dbReference>
<reference evidence="12" key="1">
    <citation type="journal article" date="2019" name="Int. J. Syst. Evol. Microbiol.">
        <title>The Global Catalogue of Microorganisms (GCM) 10K type strain sequencing project: providing services to taxonomists for standard genome sequencing and annotation.</title>
        <authorList>
            <consortium name="The Broad Institute Genomics Platform"/>
            <consortium name="The Broad Institute Genome Sequencing Center for Infectious Disease"/>
            <person name="Wu L."/>
            <person name="Ma J."/>
        </authorList>
    </citation>
    <scope>NUCLEOTIDE SEQUENCE [LARGE SCALE GENOMIC DNA]</scope>
    <source>
        <strain evidence="12">JCM 17939</strain>
    </source>
</reference>
<dbReference type="InterPro" id="IPR047817">
    <property type="entry name" value="ABC2_TM_bact-type"/>
</dbReference>
<feature type="transmembrane region" description="Helical" evidence="9">
    <location>
        <begin position="109"/>
        <end position="128"/>
    </location>
</feature>
<dbReference type="PANTHER" id="PTHR30413">
    <property type="entry name" value="INNER MEMBRANE TRANSPORT PERMEASE"/>
    <property type="match status" value="1"/>
</dbReference>
<evidence type="ECO:0000256" key="1">
    <source>
        <dbReference type="ARBA" id="ARBA00004429"/>
    </source>
</evidence>
<evidence type="ECO:0000313" key="12">
    <source>
        <dbReference type="Proteomes" id="UP001501442"/>
    </source>
</evidence>
<keyword evidence="4 9" id="KW-1003">Cell membrane</keyword>
<evidence type="ECO:0000256" key="9">
    <source>
        <dbReference type="RuleBase" id="RU361157"/>
    </source>
</evidence>
<protein>
    <recommendedName>
        <fullName evidence="9">Transport permease protein</fullName>
    </recommendedName>
</protein>
<dbReference type="PROSITE" id="PS51012">
    <property type="entry name" value="ABC_TM2"/>
    <property type="match status" value="1"/>
</dbReference>
<dbReference type="RefSeq" id="WP_345436960.1">
    <property type="nucleotide sequence ID" value="NZ_BAABHK010000013.1"/>
</dbReference>
<organism evidence="11 12">
    <name type="scientific">Actinoallomurus vinaceus</name>
    <dbReference type="NCBI Taxonomy" id="1080074"/>
    <lineage>
        <taxon>Bacteria</taxon>
        <taxon>Bacillati</taxon>
        <taxon>Actinomycetota</taxon>
        <taxon>Actinomycetes</taxon>
        <taxon>Streptosporangiales</taxon>
        <taxon>Thermomonosporaceae</taxon>
        <taxon>Actinoallomurus</taxon>
    </lineage>
</organism>
<evidence type="ECO:0000256" key="8">
    <source>
        <dbReference type="ARBA" id="ARBA00023136"/>
    </source>
</evidence>
<name>A0ABP8UKL3_9ACTN</name>
<dbReference type="Pfam" id="PF01061">
    <property type="entry name" value="ABC2_membrane"/>
    <property type="match status" value="1"/>
</dbReference>
<evidence type="ECO:0000256" key="7">
    <source>
        <dbReference type="ARBA" id="ARBA00022989"/>
    </source>
</evidence>
<evidence type="ECO:0000256" key="5">
    <source>
        <dbReference type="ARBA" id="ARBA00022519"/>
    </source>
</evidence>
<dbReference type="InterPro" id="IPR013525">
    <property type="entry name" value="ABC2_TM"/>
</dbReference>
<comment type="subcellular location">
    <subcellularLocation>
        <location evidence="1">Cell inner membrane</location>
        <topology evidence="1">Multi-pass membrane protein</topology>
    </subcellularLocation>
    <subcellularLocation>
        <location evidence="9">Cell membrane</location>
        <topology evidence="9">Multi-pass membrane protein</topology>
    </subcellularLocation>
</comment>
<comment type="caution">
    <text evidence="11">The sequence shown here is derived from an EMBL/GenBank/DDBJ whole genome shotgun (WGS) entry which is preliminary data.</text>
</comment>
<evidence type="ECO:0000256" key="4">
    <source>
        <dbReference type="ARBA" id="ARBA00022475"/>
    </source>
</evidence>
<keyword evidence="3 9" id="KW-0813">Transport</keyword>
<comment type="similarity">
    <text evidence="2 9">Belongs to the ABC-2 integral membrane protein family.</text>
</comment>
<proteinExistence type="inferred from homology"/>
<dbReference type="PANTHER" id="PTHR30413:SF8">
    <property type="entry name" value="TRANSPORT PERMEASE PROTEIN"/>
    <property type="match status" value="1"/>
</dbReference>